<dbReference type="Proteomes" id="UP000326757">
    <property type="component" value="Unassembled WGS sequence"/>
</dbReference>
<dbReference type="AlphaFoldDB" id="A0A5N6K086"/>
<evidence type="ECO:0000313" key="1">
    <source>
        <dbReference type="EMBL" id="KAB8295183.1"/>
    </source>
</evidence>
<name>A0A5N6K086_MONLA</name>
<dbReference type="EMBL" id="VIGI01000010">
    <property type="protein sequence ID" value="KAB8295183.1"/>
    <property type="molecule type" value="Genomic_DNA"/>
</dbReference>
<keyword evidence="2" id="KW-1185">Reference proteome</keyword>
<organism evidence="1 2">
    <name type="scientific">Monilinia laxa</name>
    <name type="common">Brown rot fungus</name>
    <name type="synonym">Sclerotinia laxa</name>
    <dbReference type="NCBI Taxonomy" id="61186"/>
    <lineage>
        <taxon>Eukaryota</taxon>
        <taxon>Fungi</taxon>
        <taxon>Dikarya</taxon>
        <taxon>Ascomycota</taxon>
        <taxon>Pezizomycotina</taxon>
        <taxon>Leotiomycetes</taxon>
        <taxon>Helotiales</taxon>
        <taxon>Sclerotiniaceae</taxon>
        <taxon>Monilinia</taxon>
    </lineage>
</organism>
<comment type="caution">
    <text evidence="1">The sequence shown here is derived from an EMBL/GenBank/DDBJ whole genome shotgun (WGS) entry which is preliminary data.</text>
</comment>
<protein>
    <submittedName>
        <fullName evidence="1">Uncharacterized protein</fullName>
    </submittedName>
</protein>
<accession>A0A5N6K086</accession>
<sequence length="117" mass="13299">MANQTSHNEECYEDLKSRCYSIIPLCFSLLLKKSIDHGFAATSIVGVQEYLDLIPPPEGNGHILDIPHTSLTVHPMLEVGSTAEMHTREGKTCLCAHLVEIKQGTWRRYKVTMLFWR</sequence>
<gene>
    <name evidence="1" type="ORF">EYC80_007106</name>
</gene>
<reference evidence="1 2" key="1">
    <citation type="submission" date="2019-06" db="EMBL/GenBank/DDBJ databases">
        <title>Genome Sequence of the Brown Rot Fungal Pathogen Monilinia laxa.</title>
        <authorList>
            <person name="De Miccolis Angelini R.M."/>
            <person name="Landi L."/>
            <person name="Abate D."/>
            <person name="Pollastro S."/>
            <person name="Romanazzi G."/>
            <person name="Faretra F."/>
        </authorList>
    </citation>
    <scope>NUCLEOTIDE SEQUENCE [LARGE SCALE GENOMIC DNA]</scope>
    <source>
        <strain evidence="1 2">Mlax316</strain>
    </source>
</reference>
<dbReference type="OrthoDB" id="4986826at2759"/>
<evidence type="ECO:0000313" key="2">
    <source>
        <dbReference type="Proteomes" id="UP000326757"/>
    </source>
</evidence>
<proteinExistence type="predicted"/>